<evidence type="ECO:0000256" key="4">
    <source>
        <dbReference type="ARBA" id="ARBA00022679"/>
    </source>
</evidence>
<protein>
    <submittedName>
        <fullName evidence="8">Glycosyltransferase</fullName>
    </submittedName>
</protein>
<evidence type="ECO:0000256" key="3">
    <source>
        <dbReference type="ARBA" id="ARBA00022676"/>
    </source>
</evidence>
<feature type="domain" description="Glycosyltransferase 61 catalytic" evidence="7">
    <location>
        <begin position="267"/>
        <end position="358"/>
    </location>
</feature>
<feature type="region of interest" description="Disordered" evidence="6">
    <location>
        <begin position="595"/>
        <end position="620"/>
    </location>
</feature>
<dbReference type="PANTHER" id="PTHR20961:SF97">
    <property type="entry name" value="ALPHA-1,3-ARABINOSYLTRANSFERASE XAT3"/>
    <property type="match status" value="1"/>
</dbReference>
<evidence type="ECO:0000256" key="5">
    <source>
        <dbReference type="ARBA" id="ARBA00023180"/>
    </source>
</evidence>
<dbReference type="GO" id="GO:0000139">
    <property type="term" value="C:Golgi membrane"/>
    <property type="evidence" value="ECO:0007669"/>
    <property type="project" value="UniProtKB-SubCell"/>
</dbReference>
<dbReference type="OrthoDB" id="529273at2759"/>
<dbReference type="InterPro" id="IPR007657">
    <property type="entry name" value="Glycosyltransferase_61"/>
</dbReference>
<feature type="domain" description="Glycosyltransferase 61 catalytic" evidence="7">
    <location>
        <begin position="935"/>
        <end position="1034"/>
    </location>
</feature>
<feature type="compositionally biased region" description="Basic and acidic residues" evidence="6">
    <location>
        <begin position="596"/>
        <end position="607"/>
    </location>
</feature>
<keyword evidence="5" id="KW-0325">Glycoprotein</keyword>
<evidence type="ECO:0000256" key="2">
    <source>
        <dbReference type="ARBA" id="ARBA00004881"/>
    </source>
</evidence>
<evidence type="ECO:0000313" key="9">
    <source>
        <dbReference type="Proteomes" id="UP001055439"/>
    </source>
</evidence>
<gene>
    <name evidence="8" type="ORF">MUK42_11467</name>
</gene>
<name>A0A9E7KES0_9LILI</name>
<accession>A0A9E7KES0</accession>
<reference evidence="8" key="1">
    <citation type="submission" date="2022-05" db="EMBL/GenBank/DDBJ databases">
        <title>The Musa troglodytarum L. genome provides insights into the mechanism of non-climacteric behaviour and enrichment of carotenoids.</title>
        <authorList>
            <person name="Wang J."/>
        </authorList>
    </citation>
    <scope>NUCLEOTIDE SEQUENCE</scope>
    <source>
        <tissue evidence="8">Leaf</tissue>
    </source>
</reference>
<dbReference type="GO" id="GO:0016763">
    <property type="term" value="F:pentosyltransferase activity"/>
    <property type="evidence" value="ECO:0007669"/>
    <property type="project" value="UniProtKB-ARBA"/>
</dbReference>
<comment type="subcellular location">
    <subcellularLocation>
        <location evidence="1">Golgi apparatus membrane</location>
        <topology evidence="1">Single-pass type II membrane protein</topology>
    </subcellularLocation>
</comment>
<dbReference type="PANTHER" id="PTHR20961">
    <property type="entry name" value="GLYCOSYLTRANSFERASE"/>
    <property type="match status" value="1"/>
</dbReference>
<sequence length="1128" mass="125904">MGNPTSHVRRSLSWGVIVGCFLLSMILLVLTTSYAASFPGFGLSLSGNSGSAGAKTEQKLTSDHPDAKIKTGEKLQRKPLCDLTQRRADICDMEGDIRVHGNSSSVLFVTSSGLQESYRIQPHPRKGDHAALATVTEVTVRSTTEEEAPKCTTKSRVPAVIFSNGGYMFNFFHDISDALIPLYITSHRFDGEVQFLIRDMLPWWVEKFQPLLKGLSRYDIIDLNQDHEVRCYSHVIVGIMFHGDLYIDPTKAGGLTMLDYAAYLRKSLGLKRETAIKLANPDEEKKPRVLIVNRKGTRRFTNVDEIARMVEMSGFQAVISEMHENKSLAEFAQVVNSCDVLLGLHGAGMTNLIFLPTNGILIQIVPLGRMEDVCWINYGAPAVRVKLHYLQYSIRAPESNLIDQFPKDDPVILDPKAVFEKQGSARWVSLYMHRQTVKLDVERLVTVAHFTRLRVPLAQRADHDAEAERAWRGPLQLRNYRIRPRKVIEKGSPNRCPEVGTRQRPNSSVCRSLHSTEEEKVLLQSRLATTAPLRRRRSLPVLPGNRADADGFQTEVGSERQPVAKIQIRASHRRMPCGHHDLLGVGLGPSLLPPQSDHDAVNGDDHGIQGSRKAPLGKEDAQSSQVLVNSVCLAEKRQLVLNKVAANSVPRVAESNKEKAEGGEKNVIVVDSTPNEETNIHKLTETKTEIEQNGMSVTADDPSRNQEETHDRLALPTISNYTINDRTQGDGTVVLEHSDGGEQIQTPERKPLCDDSDRRTDVCEMHGDVRIPGNSSSIIFVEASKTEQKELWQIHPYPRKGDEACFKGVRELAVEAGSEAPPCTINHDAPAIVFSTGGYAGNLFHDFSDLLVPLFLTARPFDGEVQFVVTDFKNWWITKYLPVLQKLSKYPAIDFDKDKEVHCFKQVKVGLRAHNDFHIDPARAPNGYTMLDFTKLTRSAFSLARETLVNIEDLSVRKPKLLIIARKQSRAFTNINEIVEMADGLGYEVVVQEADAGSDIARVAGIVNSCDVMMGVHGSGLTQMVFLPLNATIIQIVPWGGLEGKAMMDYGNPAKEMGLHYVQYSIAIDESSLTEQYPRDHPVFTDPMSFHSRGFQVLRSTFMDNQNVKLDVNKFKDVLWKALEHLIQ</sequence>
<evidence type="ECO:0000313" key="8">
    <source>
        <dbReference type="EMBL" id="URE14194.1"/>
    </source>
</evidence>
<evidence type="ECO:0000259" key="7">
    <source>
        <dbReference type="Pfam" id="PF04577"/>
    </source>
</evidence>
<evidence type="ECO:0000256" key="6">
    <source>
        <dbReference type="SAM" id="MobiDB-lite"/>
    </source>
</evidence>
<dbReference type="AlphaFoldDB" id="A0A9E7KES0"/>
<dbReference type="InterPro" id="IPR049625">
    <property type="entry name" value="Glyco_transf_61_cat"/>
</dbReference>
<organism evidence="8 9">
    <name type="scientific">Musa troglodytarum</name>
    <name type="common">fe'i banana</name>
    <dbReference type="NCBI Taxonomy" id="320322"/>
    <lineage>
        <taxon>Eukaryota</taxon>
        <taxon>Viridiplantae</taxon>
        <taxon>Streptophyta</taxon>
        <taxon>Embryophyta</taxon>
        <taxon>Tracheophyta</taxon>
        <taxon>Spermatophyta</taxon>
        <taxon>Magnoliopsida</taxon>
        <taxon>Liliopsida</taxon>
        <taxon>Zingiberales</taxon>
        <taxon>Musaceae</taxon>
        <taxon>Musa</taxon>
    </lineage>
</organism>
<comment type="pathway">
    <text evidence="2">Glycan metabolism.</text>
</comment>
<keyword evidence="9" id="KW-1185">Reference proteome</keyword>
<dbReference type="Pfam" id="PF04577">
    <property type="entry name" value="Glyco_transf_61"/>
    <property type="match status" value="2"/>
</dbReference>
<dbReference type="Proteomes" id="UP001055439">
    <property type="component" value="Chromosome 7"/>
</dbReference>
<keyword evidence="4" id="KW-0808">Transferase</keyword>
<proteinExistence type="predicted"/>
<evidence type="ECO:0000256" key="1">
    <source>
        <dbReference type="ARBA" id="ARBA00004323"/>
    </source>
</evidence>
<dbReference type="EMBL" id="CP097509">
    <property type="protein sequence ID" value="URE14194.1"/>
    <property type="molecule type" value="Genomic_DNA"/>
</dbReference>
<keyword evidence="3" id="KW-0328">Glycosyltransferase</keyword>